<feature type="signal peptide" evidence="1">
    <location>
        <begin position="1"/>
        <end position="17"/>
    </location>
</feature>
<keyword evidence="3" id="KW-1185">Reference proteome</keyword>
<name>A4BGF7_9GAMM</name>
<dbReference type="EMBL" id="AAOE01000016">
    <property type="protein sequence ID" value="EAR08763.1"/>
    <property type="molecule type" value="Genomic_DNA"/>
</dbReference>
<dbReference type="AlphaFoldDB" id="A4BGF7"/>
<gene>
    <name evidence="2" type="ORF">MED297_08866</name>
</gene>
<evidence type="ECO:0000313" key="2">
    <source>
        <dbReference type="EMBL" id="EAR08763.1"/>
    </source>
</evidence>
<sequence length="141" mass="15659">MRQLTLILLFCLPLVHAVEIAQGDNRYNLSTLSSELSQDYRTEMNLTTVIVVASDESIQSYIDQWAVLETVDAESHQLIYVSALAHGQPDKDGYYIDADGAQSLLSDGDFSVHLYSSSGRLILRSNNVLPAKAIIEYASQY</sequence>
<keyword evidence="1" id="KW-0732">Signal</keyword>
<dbReference type="HOGENOM" id="CLU_1823770_0_0_6"/>
<proteinExistence type="predicted"/>
<evidence type="ECO:0000256" key="1">
    <source>
        <dbReference type="SAM" id="SignalP"/>
    </source>
</evidence>
<dbReference type="STRING" id="314283.MED297_08866"/>
<evidence type="ECO:0000313" key="3">
    <source>
        <dbReference type="Proteomes" id="UP000005953"/>
    </source>
</evidence>
<protein>
    <submittedName>
        <fullName evidence="2">Uncharacterized protein</fullName>
    </submittedName>
</protein>
<feature type="chain" id="PRO_5002666513" evidence="1">
    <location>
        <begin position="18"/>
        <end position="141"/>
    </location>
</feature>
<accession>A4BGF7</accession>
<dbReference type="Proteomes" id="UP000005953">
    <property type="component" value="Unassembled WGS sequence"/>
</dbReference>
<reference evidence="2 3" key="1">
    <citation type="submission" date="2006-02" db="EMBL/GenBank/DDBJ databases">
        <authorList>
            <person name="Pinhassi J."/>
            <person name="Pedros-Alio C."/>
            <person name="Ferriera S."/>
            <person name="Johnson J."/>
            <person name="Kravitz S."/>
            <person name="Halpern A."/>
            <person name="Remington K."/>
            <person name="Beeson K."/>
            <person name="Tran B."/>
            <person name="Rogers Y.-H."/>
            <person name="Friedman R."/>
            <person name="Venter J.C."/>
        </authorList>
    </citation>
    <scope>NUCLEOTIDE SEQUENCE [LARGE SCALE GENOMIC DNA]</scope>
    <source>
        <strain evidence="2 3">MED297</strain>
    </source>
</reference>
<comment type="caution">
    <text evidence="2">The sequence shown here is derived from an EMBL/GenBank/DDBJ whole genome shotgun (WGS) entry which is preliminary data.</text>
</comment>
<organism evidence="2 3">
    <name type="scientific">Reinekea blandensis MED297</name>
    <dbReference type="NCBI Taxonomy" id="314283"/>
    <lineage>
        <taxon>Bacteria</taxon>
        <taxon>Pseudomonadati</taxon>
        <taxon>Pseudomonadota</taxon>
        <taxon>Gammaproteobacteria</taxon>
        <taxon>Oceanospirillales</taxon>
        <taxon>Saccharospirillaceae</taxon>
        <taxon>Reinekea</taxon>
    </lineage>
</organism>